<sequence length="26" mass="3081">MTYTCHAIRNGKPCKYTWTPRPGRLE</sequence>
<reference evidence="1" key="1">
    <citation type="journal article" date="2015" name="Nature">
        <title>Complex archaea that bridge the gap between prokaryotes and eukaryotes.</title>
        <authorList>
            <person name="Spang A."/>
            <person name="Saw J.H."/>
            <person name="Jorgensen S.L."/>
            <person name="Zaremba-Niedzwiedzka K."/>
            <person name="Martijn J."/>
            <person name="Lind A.E."/>
            <person name="van Eijk R."/>
            <person name="Schleper C."/>
            <person name="Guy L."/>
            <person name="Ettema T.J."/>
        </authorList>
    </citation>
    <scope>NUCLEOTIDE SEQUENCE</scope>
</reference>
<evidence type="ECO:0000313" key="1">
    <source>
        <dbReference type="EMBL" id="KKL59702.1"/>
    </source>
</evidence>
<gene>
    <name evidence="1" type="ORF">LCGC14_2212620</name>
</gene>
<feature type="non-terminal residue" evidence="1">
    <location>
        <position position="26"/>
    </location>
</feature>
<proteinExistence type="predicted"/>
<comment type="caution">
    <text evidence="1">The sequence shown here is derived from an EMBL/GenBank/DDBJ whole genome shotgun (WGS) entry which is preliminary data.</text>
</comment>
<protein>
    <submittedName>
        <fullName evidence="1">Uncharacterized protein</fullName>
    </submittedName>
</protein>
<accession>A0A0F9G8X4</accession>
<organism evidence="1">
    <name type="scientific">marine sediment metagenome</name>
    <dbReference type="NCBI Taxonomy" id="412755"/>
    <lineage>
        <taxon>unclassified sequences</taxon>
        <taxon>metagenomes</taxon>
        <taxon>ecological metagenomes</taxon>
    </lineage>
</organism>
<dbReference type="EMBL" id="LAZR01029396">
    <property type="protein sequence ID" value="KKL59702.1"/>
    <property type="molecule type" value="Genomic_DNA"/>
</dbReference>
<dbReference type="AlphaFoldDB" id="A0A0F9G8X4"/>
<name>A0A0F9G8X4_9ZZZZ</name>